<dbReference type="InterPro" id="IPR050107">
    <property type="entry name" value="ABC_carbohydrate_import_ATPase"/>
</dbReference>
<evidence type="ECO:0000256" key="9">
    <source>
        <dbReference type="ARBA" id="ARBA00022967"/>
    </source>
</evidence>
<dbReference type="PROSITE" id="PS50893">
    <property type="entry name" value="ABC_TRANSPORTER_2"/>
    <property type="match status" value="2"/>
</dbReference>
<accession>A0A2T3XMY4</accession>
<dbReference type="InterPro" id="IPR017871">
    <property type="entry name" value="ABC_transporter-like_CS"/>
</dbReference>
<evidence type="ECO:0000256" key="7">
    <source>
        <dbReference type="ARBA" id="ARBA00022741"/>
    </source>
</evidence>
<dbReference type="PROSITE" id="PS00211">
    <property type="entry name" value="ABC_TRANSPORTER_1"/>
    <property type="match status" value="1"/>
</dbReference>
<sequence>MKETSLETNTESARVPRLELRHARKSFGRVLALAEGNLTLWPGEVHALLGENGAGKSTLVKILAGVHQPDSGTLRIDGTQRQFSSPAQARDAGIAVIYQEPTLFFDLSIAENIYMGRQPVDRLRRIDYGTMCREVNALLASLGVELRAEQPVRGLSIADQQVIEIAKALSLNANVLIMDEPTAALSLPEVERLFAIVRKLRERGVAILFITHRLEEVFALAQHVTIMRDGAKVSDAPVSELNTATIVAKMVGRDLETFYPKADVQPGEVLLSVRGLTRTGVFHDISFDVRAGEIVALAGLVGAGRSEVARAIFGIDPSDSGHVDIAGKRLVMGQPAASIRAGLALVPEDRRQQGLALELSIARNASMTVLGRLTRFGLLSTAREVALASRWGKQLQLKASDLLAPVGTLSGGNQQKVVLGKWLATGPKVLIIDEPTRGIDVGAKAEVYGTLAGLVREGLAVLMISSELPEVIGMADRVLVMHEGKISAELSRAKATEERIMAAALGQSNIHLGHAA</sequence>
<evidence type="ECO:0000256" key="3">
    <source>
        <dbReference type="ARBA" id="ARBA00022475"/>
    </source>
</evidence>
<dbReference type="PANTHER" id="PTHR43790:SF3">
    <property type="entry name" value="D-ALLOSE IMPORT ATP-BINDING PROTEIN ALSA-RELATED"/>
    <property type="match status" value="1"/>
</dbReference>
<dbReference type="AlphaFoldDB" id="A0A2T3XMY4"/>
<dbReference type="SUPFAM" id="SSF52540">
    <property type="entry name" value="P-loop containing nucleoside triphosphate hydrolases"/>
    <property type="match status" value="2"/>
</dbReference>
<evidence type="ECO:0000256" key="2">
    <source>
        <dbReference type="ARBA" id="ARBA00022448"/>
    </source>
</evidence>
<keyword evidence="7" id="KW-0547">Nucleotide-binding</keyword>
<dbReference type="GO" id="GO:0016887">
    <property type="term" value="F:ATP hydrolysis activity"/>
    <property type="evidence" value="ECO:0007669"/>
    <property type="project" value="InterPro"/>
</dbReference>
<dbReference type="Pfam" id="PF00005">
    <property type="entry name" value="ABC_tran"/>
    <property type="match status" value="2"/>
</dbReference>
<keyword evidence="5" id="KW-0762">Sugar transport</keyword>
<keyword evidence="6" id="KW-0677">Repeat</keyword>
<dbReference type="CDD" id="cd03215">
    <property type="entry name" value="ABC_Carb_Monos_II"/>
    <property type="match status" value="1"/>
</dbReference>
<evidence type="ECO:0000256" key="4">
    <source>
        <dbReference type="ARBA" id="ARBA00022519"/>
    </source>
</evidence>
<comment type="subcellular location">
    <subcellularLocation>
        <location evidence="1">Cell membrane</location>
        <topology evidence="1">Peripheral membrane protein</topology>
    </subcellularLocation>
</comment>
<organism evidence="12 13">
    <name type="scientific">Trinickia symbiotica</name>
    <dbReference type="NCBI Taxonomy" id="863227"/>
    <lineage>
        <taxon>Bacteria</taxon>
        <taxon>Pseudomonadati</taxon>
        <taxon>Pseudomonadota</taxon>
        <taxon>Betaproteobacteria</taxon>
        <taxon>Burkholderiales</taxon>
        <taxon>Burkholderiaceae</taxon>
        <taxon>Trinickia</taxon>
    </lineage>
</organism>
<dbReference type="InterPro" id="IPR003439">
    <property type="entry name" value="ABC_transporter-like_ATP-bd"/>
</dbReference>
<dbReference type="SMART" id="SM00382">
    <property type="entry name" value="AAA"/>
    <property type="match status" value="2"/>
</dbReference>
<keyword evidence="10" id="KW-0472">Membrane</keyword>
<evidence type="ECO:0000256" key="8">
    <source>
        <dbReference type="ARBA" id="ARBA00022840"/>
    </source>
</evidence>
<keyword evidence="2" id="KW-0813">Transport</keyword>
<keyword evidence="4" id="KW-0997">Cell inner membrane</keyword>
<dbReference type="PANTHER" id="PTHR43790">
    <property type="entry name" value="CARBOHYDRATE TRANSPORT ATP-BINDING PROTEIN MG119-RELATED"/>
    <property type="match status" value="1"/>
</dbReference>
<evidence type="ECO:0000256" key="10">
    <source>
        <dbReference type="ARBA" id="ARBA00023136"/>
    </source>
</evidence>
<keyword evidence="3" id="KW-1003">Cell membrane</keyword>
<dbReference type="FunFam" id="3.40.50.300:FF:000127">
    <property type="entry name" value="Ribose import ATP-binding protein RbsA"/>
    <property type="match status" value="1"/>
</dbReference>
<dbReference type="CDD" id="cd03216">
    <property type="entry name" value="ABC_Carb_Monos_I"/>
    <property type="match status" value="1"/>
</dbReference>
<proteinExistence type="predicted"/>
<dbReference type="Proteomes" id="UP000240638">
    <property type="component" value="Unassembled WGS sequence"/>
</dbReference>
<reference evidence="12 13" key="1">
    <citation type="submission" date="2018-03" db="EMBL/GenBank/DDBJ databases">
        <title>Whole genome analyses suggest that Burkholderia sensu lato contains two further novel genera in the rhizoxinica-symbiotica group Mycetohabitans gen. nov., and Trinickia gen. nov.: implications for the evolution of diazotrophy and nodulation in the Burkholderiaceae.</title>
        <authorList>
            <person name="Estrada De Los Santos P."/>
            <person name="Palmer M."/>
            <person name="Chavez-Ramirez B."/>
            <person name="Steenkamp E.T."/>
            <person name="Hirsch A.M."/>
            <person name="Manyaka P."/>
            <person name="Maluk M."/>
            <person name="Lafos M."/>
            <person name="Crook M."/>
            <person name="Gross E."/>
            <person name="Simon M.F."/>
            <person name="Bueno Dos Reis Junior F."/>
            <person name="Poole P.S."/>
            <person name="Venter S.N."/>
            <person name="James E.K."/>
        </authorList>
    </citation>
    <scope>NUCLEOTIDE SEQUENCE [LARGE SCALE GENOMIC DNA]</scope>
    <source>
        <strain evidence="12 13">JPY-366</strain>
    </source>
</reference>
<dbReference type="EMBL" id="PYUC01000015">
    <property type="protein sequence ID" value="PTB17858.1"/>
    <property type="molecule type" value="Genomic_DNA"/>
</dbReference>
<keyword evidence="8 12" id="KW-0067">ATP-binding</keyword>
<gene>
    <name evidence="12" type="ORF">C9I57_25355</name>
</gene>
<name>A0A2T3XMY4_9BURK</name>
<dbReference type="GO" id="GO:0005886">
    <property type="term" value="C:plasma membrane"/>
    <property type="evidence" value="ECO:0007669"/>
    <property type="project" value="UniProtKB-SubCell"/>
</dbReference>
<evidence type="ECO:0000256" key="5">
    <source>
        <dbReference type="ARBA" id="ARBA00022597"/>
    </source>
</evidence>
<evidence type="ECO:0000256" key="6">
    <source>
        <dbReference type="ARBA" id="ARBA00022737"/>
    </source>
</evidence>
<dbReference type="GO" id="GO:0005524">
    <property type="term" value="F:ATP binding"/>
    <property type="evidence" value="ECO:0007669"/>
    <property type="project" value="UniProtKB-KW"/>
</dbReference>
<evidence type="ECO:0000256" key="1">
    <source>
        <dbReference type="ARBA" id="ARBA00004202"/>
    </source>
</evidence>
<dbReference type="RefSeq" id="WP_107153347.1">
    <property type="nucleotide sequence ID" value="NZ_PYUC01000015.1"/>
</dbReference>
<dbReference type="InterPro" id="IPR027417">
    <property type="entry name" value="P-loop_NTPase"/>
</dbReference>
<feature type="domain" description="ABC transporter" evidence="11">
    <location>
        <begin position="264"/>
        <end position="508"/>
    </location>
</feature>
<dbReference type="InterPro" id="IPR003593">
    <property type="entry name" value="AAA+_ATPase"/>
</dbReference>
<keyword evidence="9" id="KW-1278">Translocase</keyword>
<evidence type="ECO:0000313" key="12">
    <source>
        <dbReference type="EMBL" id="PTB17858.1"/>
    </source>
</evidence>
<comment type="caution">
    <text evidence="12">The sequence shown here is derived from an EMBL/GenBank/DDBJ whole genome shotgun (WGS) entry which is preliminary data.</text>
</comment>
<protein>
    <submittedName>
        <fullName evidence="12">D-xylose ABC transporter ATP-binding protein</fullName>
    </submittedName>
</protein>
<dbReference type="Gene3D" id="3.40.50.300">
    <property type="entry name" value="P-loop containing nucleotide triphosphate hydrolases"/>
    <property type="match status" value="2"/>
</dbReference>
<feature type="domain" description="ABC transporter" evidence="11">
    <location>
        <begin position="18"/>
        <end position="254"/>
    </location>
</feature>
<evidence type="ECO:0000313" key="13">
    <source>
        <dbReference type="Proteomes" id="UP000240638"/>
    </source>
</evidence>
<evidence type="ECO:0000259" key="11">
    <source>
        <dbReference type="PROSITE" id="PS50893"/>
    </source>
</evidence>